<comment type="similarity">
    <text evidence="2">In the C-terminal section; belongs to the trehalose phosphatase family.</text>
</comment>
<evidence type="ECO:0000256" key="6">
    <source>
        <dbReference type="ARBA" id="ARBA00022679"/>
    </source>
</evidence>
<comment type="function">
    <text evidence="9">Involved in salt tolerance by producing GG-phosphate from ADP-glucose and glycerol-3-phosphate (G3P), an intermediate in the synthesis of the osmolyte glucosylglycerol (GG).</text>
</comment>
<comment type="catalytic activity">
    <reaction evidence="7">
        <text>D-glucose 6-phosphate + UDP-alpha-D-glucose = alpha,alpha-trehalose 6-phosphate + UDP + H(+)</text>
        <dbReference type="Rhea" id="RHEA:18889"/>
        <dbReference type="ChEBI" id="CHEBI:15378"/>
        <dbReference type="ChEBI" id="CHEBI:58223"/>
        <dbReference type="ChEBI" id="CHEBI:58429"/>
        <dbReference type="ChEBI" id="CHEBI:58885"/>
        <dbReference type="ChEBI" id="CHEBI:61548"/>
        <dbReference type="EC" id="2.4.1.15"/>
    </reaction>
</comment>
<protein>
    <recommendedName>
        <fullName evidence="11">Alpha,alpha-trehalose-phosphate synthase</fullName>
        <ecNumber evidence="11">2.4.1.15</ecNumber>
    </recommendedName>
</protein>
<accession>A0A150QR41</accession>
<dbReference type="CDD" id="cd01627">
    <property type="entry name" value="HAD_TPP"/>
    <property type="match status" value="1"/>
</dbReference>
<dbReference type="InterPro" id="IPR006379">
    <property type="entry name" value="HAD-SF_hydro_IIB"/>
</dbReference>
<dbReference type="NCBIfam" id="TIGR01484">
    <property type="entry name" value="HAD-SF-IIB"/>
    <property type="match status" value="1"/>
</dbReference>
<dbReference type="Gene3D" id="3.30.70.1020">
    <property type="entry name" value="Trehalose-6-phosphate phosphatase related protein, domain 2"/>
    <property type="match status" value="1"/>
</dbReference>
<dbReference type="SUPFAM" id="SSF56784">
    <property type="entry name" value="HAD-like"/>
    <property type="match status" value="1"/>
</dbReference>
<proteinExistence type="inferred from homology"/>
<organism evidence="12 13">
    <name type="scientific">Sorangium cellulosum</name>
    <name type="common">Polyangium cellulosum</name>
    <dbReference type="NCBI Taxonomy" id="56"/>
    <lineage>
        <taxon>Bacteria</taxon>
        <taxon>Pseudomonadati</taxon>
        <taxon>Myxococcota</taxon>
        <taxon>Polyangia</taxon>
        <taxon>Polyangiales</taxon>
        <taxon>Polyangiaceae</taxon>
        <taxon>Sorangium</taxon>
    </lineage>
</organism>
<comment type="pathway">
    <text evidence="10">Glycan metabolism; glucosylglycerol biosynthesis.</text>
</comment>
<sequence length="729" mass="81887">MSRLLIVSNRLPVTVRVEQGDVAVVPSTGGLVTAIRGPHERHGGLWLGWPGDVSRLSAEQRQEVEEQLARLGTVPVHLTASEVRRYYDGFSNDVLWPLFHYLVEKVHVDARRDWESYRAVNERFADAVAARYRPGDRVWVHDYQLTLVPAMLRERIPDARIGFFLHIPFPAAEVFRILPWREQVLRGMLGADVVGFHTTSYRYHFVYSAARVLGLDPDLETLAYEGRKVRLGVYPVSIDVEEFVRLAQDEEVRAEARRLRERAQGRKIVLGIDRLDYTKGIPRRMLAIERFLEREPELRSKVRFIQLAVPTREQVDAYADFRRVVNELVGRINGAYATLDDVPIHFLHRSMPMAGVVALYLAADVMMVTPLRDGMNLVSKEYVASRIDDTGALVLSEFAGAAAELIEALPVNPYDIDSVAATIKQALVMPPSEQRVRMQALRRRVMAHDAHRWSHRFLNDLERASSAAPAVGAARRRTDAPQRSTIASARSAPSLVVMLDYDGTLVPLAAMPELAPPDEELIADLRSLAARPRTQVHVVSGRPREDLERWLGELPISLHAEHGFFSRSAPGEPWVALRDVSLDWKPRVRDILQDFVDRTAGSFIEEKMASIAWHYRTADPELASQMAREVPARLEEVLRERDLELVPGRKVLEVRLRGVNKGMIVPRVLSTVTPDAMVVALGDDRTDEDLFAALPPTALTVHVGGGESTAAFQLPDPASARRLLRALVA</sequence>
<evidence type="ECO:0000256" key="8">
    <source>
        <dbReference type="ARBA" id="ARBA00052754"/>
    </source>
</evidence>
<dbReference type="EMBL" id="JEMB01003584">
    <property type="protein sequence ID" value="KYF70475.1"/>
    <property type="molecule type" value="Genomic_DNA"/>
</dbReference>
<dbReference type="Pfam" id="PF02358">
    <property type="entry name" value="Trehalose_PPase"/>
    <property type="match status" value="1"/>
</dbReference>
<dbReference type="Pfam" id="PF00982">
    <property type="entry name" value="Glyco_transf_20"/>
    <property type="match status" value="1"/>
</dbReference>
<dbReference type="AlphaFoldDB" id="A0A150QR41"/>
<name>A0A150QR41_SORCE</name>
<evidence type="ECO:0000256" key="9">
    <source>
        <dbReference type="ARBA" id="ARBA00055920"/>
    </source>
</evidence>
<dbReference type="Proteomes" id="UP000075635">
    <property type="component" value="Unassembled WGS sequence"/>
</dbReference>
<comment type="pathway">
    <text evidence="1">Glycan biosynthesis; trehalose biosynthesis.</text>
</comment>
<dbReference type="InterPro" id="IPR036412">
    <property type="entry name" value="HAD-like_sf"/>
</dbReference>
<dbReference type="Gene3D" id="3.40.50.1000">
    <property type="entry name" value="HAD superfamily/HAD-like"/>
    <property type="match status" value="1"/>
</dbReference>
<dbReference type="InterPro" id="IPR023214">
    <property type="entry name" value="HAD_sf"/>
</dbReference>
<dbReference type="InterPro" id="IPR003337">
    <property type="entry name" value="Trehalose_PPase"/>
</dbReference>
<dbReference type="GO" id="GO:0003825">
    <property type="term" value="F:alpha,alpha-trehalose-phosphate synthase (UDP-forming) activity"/>
    <property type="evidence" value="ECO:0007669"/>
    <property type="project" value="UniProtKB-UniRule"/>
</dbReference>
<comment type="subunit">
    <text evidence="4">Homotetramer.</text>
</comment>
<evidence type="ECO:0000313" key="13">
    <source>
        <dbReference type="Proteomes" id="UP000075635"/>
    </source>
</evidence>
<dbReference type="GO" id="GO:0004805">
    <property type="term" value="F:trehalose-phosphatase activity"/>
    <property type="evidence" value="ECO:0007669"/>
    <property type="project" value="TreeGrafter"/>
</dbReference>
<dbReference type="PANTHER" id="PTHR10788">
    <property type="entry name" value="TREHALOSE-6-PHOSPHATE SYNTHASE"/>
    <property type="match status" value="1"/>
</dbReference>
<evidence type="ECO:0000313" key="12">
    <source>
        <dbReference type="EMBL" id="KYF70475.1"/>
    </source>
</evidence>
<keyword evidence="6 12" id="KW-0808">Transferase</keyword>
<dbReference type="SUPFAM" id="SSF53756">
    <property type="entry name" value="UDP-Glycosyltransferase/glycogen phosphorylase"/>
    <property type="match status" value="1"/>
</dbReference>
<keyword evidence="5" id="KW-0328">Glycosyltransferase</keyword>
<evidence type="ECO:0000256" key="7">
    <source>
        <dbReference type="ARBA" id="ARBA00048039"/>
    </source>
</evidence>
<evidence type="ECO:0000256" key="5">
    <source>
        <dbReference type="ARBA" id="ARBA00022676"/>
    </source>
</evidence>
<dbReference type="NCBIfam" id="TIGR00685">
    <property type="entry name" value="T6PP"/>
    <property type="match status" value="1"/>
</dbReference>
<comment type="similarity">
    <text evidence="3">Belongs to the glycosyltransferase 20 family.</text>
</comment>
<dbReference type="FunFam" id="3.40.50.2000:FF:000010">
    <property type="entry name" value="Alpha,alpha-trehalose-phosphate synthase"/>
    <property type="match status" value="1"/>
</dbReference>
<evidence type="ECO:0000256" key="11">
    <source>
        <dbReference type="NCBIfam" id="TIGR02400"/>
    </source>
</evidence>
<dbReference type="GO" id="GO:0005829">
    <property type="term" value="C:cytosol"/>
    <property type="evidence" value="ECO:0007669"/>
    <property type="project" value="TreeGrafter"/>
</dbReference>
<dbReference type="PANTHER" id="PTHR10788:SF106">
    <property type="entry name" value="BCDNA.GH08860"/>
    <property type="match status" value="1"/>
</dbReference>
<dbReference type="InterPro" id="IPR012766">
    <property type="entry name" value="Trehalose_OtsA"/>
</dbReference>
<dbReference type="GO" id="GO:0005992">
    <property type="term" value="P:trehalose biosynthetic process"/>
    <property type="evidence" value="ECO:0007669"/>
    <property type="project" value="UniProtKB-UniRule"/>
</dbReference>
<dbReference type="GO" id="GO:0033828">
    <property type="term" value="F:glucosylglycerol-phosphate synthase activity"/>
    <property type="evidence" value="ECO:0007669"/>
    <property type="project" value="UniProtKB-EC"/>
</dbReference>
<dbReference type="UniPathway" id="UPA00299"/>
<comment type="catalytic activity">
    <reaction evidence="8">
        <text>ADP-alpha-D-glucose + sn-glycerol 3-phosphate = 2-O-(alpha-D-glucopyranosyl)-sn-glycerol 3-phosphate + ADP + H(+)</text>
        <dbReference type="Rhea" id="RHEA:12881"/>
        <dbReference type="ChEBI" id="CHEBI:15378"/>
        <dbReference type="ChEBI" id="CHEBI:57498"/>
        <dbReference type="ChEBI" id="CHEBI:57597"/>
        <dbReference type="ChEBI" id="CHEBI:87089"/>
        <dbReference type="ChEBI" id="CHEBI:456216"/>
        <dbReference type="EC" id="2.4.1.213"/>
    </reaction>
</comment>
<dbReference type="NCBIfam" id="TIGR02400">
    <property type="entry name" value="trehalose_OtsA"/>
    <property type="match status" value="1"/>
</dbReference>
<evidence type="ECO:0000256" key="4">
    <source>
        <dbReference type="ARBA" id="ARBA00011881"/>
    </source>
</evidence>
<evidence type="ECO:0000256" key="2">
    <source>
        <dbReference type="ARBA" id="ARBA00006330"/>
    </source>
</evidence>
<dbReference type="CDD" id="cd03788">
    <property type="entry name" value="GT20_TPS"/>
    <property type="match status" value="1"/>
</dbReference>
<gene>
    <name evidence="12" type="ORF">BE17_43300</name>
</gene>
<comment type="caution">
    <text evidence="12">The sequence shown here is derived from an EMBL/GenBank/DDBJ whole genome shotgun (WGS) entry which is preliminary data.</text>
</comment>
<evidence type="ECO:0000256" key="3">
    <source>
        <dbReference type="ARBA" id="ARBA00008799"/>
    </source>
</evidence>
<dbReference type="Gene3D" id="3.40.50.2000">
    <property type="entry name" value="Glycogen Phosphorylase B"/>
    <property type="match status" value="2"/>
</dbReference>
<dbReference type="InterPro" id="IPR001830">
    <property type="entry name" value="Glyco_trans_20"/>
</dbReference>
<reference evidence="12 13" key="1">
    <citation type="submission" date="2014-02" db="EMBL/GenBank/DDBJ databases">
        <title>The small core and large imbalanced accessory genome model reveals a collaborative survival strategy of Sorangium cellulosum strains in nature.</title>
        <authorList>
            <person name="Han K."/>
            <person name="Peng R."/>
            <person name="Blom J."/>
            <person name="Li Y.-Z."/>
        </authorList>
    </citation>
    <scope>NUCLEOTIDE SEQUENCE [LARGE SCALE GENOMIC DNA]</scope>
    <source>
        <strain evidence="12 13">So0011-07</strain>
    </source>
</reference>
<dbReference type="EC" id="2.4.1.15" evidence="11"/>
<dbReference type="NCBIfam" id="NF011071">
    <property type="entry name" value="PRK14501.1"/>
    <property type="match status" value="1"/>
</dbReference>
<evidence type="ECO:0000256" key="1">
    <source>
        <dbReference type="ARBA" id="ARBA00005199"/>
    </source>
</evidence>
<evidence type="ECO:0000256" key="10">
    <source>
        <dbReference type="ARBA" id="ARBA00060702"/>
    </source>
</evidence>